<comment type="similarity">
    <text evidence="2">Belongs to the DsbD family.</text>
</comment>
<reference evidence="9" key="1">
    <citation type="submission" date="2024-02" db="EMBL/GenBank/DDBJ databases">
        <title>Tomenella chthoni gen. nov. sp. nov., a member of the family Jonesiaceae isolated from bat guano.</title>
        <authorList>
            <person name="Miller S.L."/>
            <person name="King J."/>
            <person name="Sankaranarayanan K."/>
            <person name="Lawson P.A."/>
        </authorList>
    </citation>
    <scope>NUCLEOTIDE SEQUENCE</scope>
    <source>
        <strain evidence="9">BS-20</strain>
    </source>
</reference>
<feature type="transmembrane region" description="Helical" evidence="7">
    <location>
        <begin position="43"/>
        <end position="69"/>
    </location>
</feature>
<keyword evidence="5 7" id="KW-0472">Membrane</keyword>
<dbReference type="PANTHER" id="PTHR31272">
    <property type="entry name" value="CYTOCHROME C-TYPE BIOGENESIS PROTEIN HI_1454-RELATED"/>
    <property type="match status" value="1"/>
</dbReference>
<feature type="transmembrane region" description="Helical" evidence="7">
    <location>
        <begin position="75"/>
        <end position="98"/>
    </location>
</feature>
<dbReference type="PANTHER" id="PTHR31272:SF4">
    <property type="entry name" value="CYTOCHROME C-TYPE BIOGENESIS PROTEIN HI_1454-RELATED"/>
    <property type="match status" value="1"/>
</dbReference>
<dbReference type="GO" id="GO:0016020">
    <property type="term" value="C:membrane"/>
    <property type="evidence" value="ECO:0007669"/>
    <property type="project" value="UniProtKB-SubCell"/>
</dbReference>
<evidence type="ECO:0000256" key="6">
    <source>
        <dbReference type="SAM" id="MobiDB-lite"/>
    </source>
</evidence>
<dbReference type="Pfam" id="PF02683">
    <property type="entry name" value="DsbD_TM"/>
    <property type="match status" value="1"/>
</dbReference>
<feature type="transmembrane region" description="Helical" evidence="7">
    <location>
        <begin position="6"/>
        <end position="31"/>
    </location>
</feature>
<evidence type="ECO:0000256" key="4">
    <source>
        <dbReference type="ARBA" id="ARBA00022989"/>
    </source>
</evidence>
<feature type="region of interest" description="Disordered" evidence="6">
    <location>
        <begin position="286"/>
        <end position="311"/>
    </location>
</feature>
<feature type="transmembrane region" description="Helical" evidence="7">
    <location>
        <begin position="153"/>
        <end position="180"/>
    </location>
</feature>
<evidence type="ECO:0000256" key="7">
    <source>
        <dbReference type="SAM" id="Phobius"/>
    </source>
</evidence>
<protein>
    <submittedName>
        <fullName evidence="9">Cytochrome c biogenesis CcdA family protein</fullName>
    </submittedName>
</protein>
<proteinExistence type="inferred from homology"/>
<accession>A0AAU7DS00</accession>
<dbReference type="AlphaFoldDB" id="A0AAU7DS00"/>
<keyword evidence="4 7" id="KW-1133">Transmembrane helix</keyword>
<comment type="subcellular location">
    <subcellularLocation>
        <location evidence="1">Membrane</location>
        <topology evidence="1">Multi-pass membrane protein</topology>
    </subcellularLocation>
</comment>
<evidence type="ECO:0000259" key="8">
    <source>
        <dbReference type="Pfam" id="PF02683"/>
    </source>
</evidence>
<evidence type="ECO:0000313" key="9">
    <source>
        <dbReference type="EMBL" id="XBH20977.1"/>
    </source>
</evidence>
<feature type="transmembrane region" description="Helical" evidence="7">
    <location>
        <begin position="260"/>
        <end position="279"/>
    </location>
</feature>
<name>A0AAU7DS00_9MICO</name>
<evidence type="ECO:0000256" key="1">
    <source>
        <dbReference type="ARBA" id="ARBA00004141"/>
    </source>
</evidence>
<evidence type="ECO:0000256" key="3">
    <source>
        <dbReference type="ARBA" id="ARBA00022692"/>
    </source>
</evidence>
<gene>
    <name evidence="9" type="ORF">V5R04_12230</name>
</gene>
<evidence type="ECO:0000256" key="2">
    <source>
        <dbReference type="ARBA" id="ARBA00006143"/>
    </source>
</evidence>
<dbReference type="EMBL" id="CP146203">
    <property type="protein sequence ID" value="XBH20977.1"/>
    <property type="molecule type" value="Genomic_DNA"/>
</dbReference>
<feature type="domain" description="Cytochrome C biogenesis protein transmembrane" evidence="8">
    <location>
        <begin position="7"/>
        <end position="175"/>
    </location>
</feature>
<keyword evidence="3 7" id="KW-0812">Transmembrane</keyword>
<sequence>MSVGYFTAFLAGILALLSPCGALLLPSFFAVTISGARRLALHAVVFLAGLITILGPLGAGAGFAGALLATHRGTIVLISGWLIIVLGTIQIFGGGLDLQRFLPQRLRTASGQKRNESMLGTYLLGMVSAVAGFCTGPILGVILTMAGASGQPLYGAALLSVYGLGMALPLFLIAGIWSVATKRGSNLQQTSRKALRGRTFSIGKLHLHTTSVITGLVLIAVGILFLRTNGLVGFEGLISTEKAFDLQLWASDVAAKIPDVAFIIAGAVVALGVWAWWAFGRGTALTPSDQEPDQGPDKPVNTQEAADKLRD</sequence>
<feature type="transmembrane region" description="Helical" evidence="7">
    <location>
        <begin position="201"/>
        <end position="226"/>
    </location>
</feature>
<dbReference type="InterPro" id="IPR051790">
    <property type="entry name" value="Cytochrome_c-biogenesis_DsbD"/>
</dbReference>
<dbReference type="GO" id="GO:0017004">
    <property type="term" value="P:cytochrome complex assembly"/>
    <property type="evidence" value="ECO:0007669"/>
    <property type="project" value="InterPro"/>
</dbReference>
<dbReference type="InterPro" id="IPR003834">
    <property type="entry name" value="Cyt_c_assmbl_TM_dom"/>
</dbReference>
<feature type="transmembrane region" description="Helical" evidence="7">
    <location>
        <begin position="119"/>
        <end position="147"/>
    </location>
</feature>
<evidence type="ECO:0000256" key="5">
    <source>
        <dbReference type="ARBA" id="ARBA00023136"/>
    </source>
</evidence>
<organism evidence="9">
    <name type="scientific">Jonesiaceae bacterium BS-20</name>
    <dbReference type="NCBI Taxonomy" id="3120821"/>
    <lineage>
        <taxon>Bacteria</taxon>
        <taxon>Bacillati</taxon>
        <taxon>Actinomycetota</taxon>
        <taxon>Actinomycetes</taxon>
        <taxon>Micrococcales</taxon>
        <taxon>Jonesiaceae</taxon>
    </lineage>
</organism>